<dbReference type="Proteomes" id="UP000295703">
    <property type="component" value="Unassembled WGS sequence"/>
</dbReference>
<evidence type="ECO:0000313" key="1">
    <source>
        <dbReference type="EMBL" id="TDZ54731.1"/>
    </source>
</evidence>
<dbReference type="AlphaFoldDB" id="A0A4R8RPI8"/>
<proteinExistence type="predicted"/>
<evidence type="ECO:0000313" key="2">
    <source>
        <dbReference type="Proteomes" id="UP000295703"/>
    </source>
</evidence>
<gene>
    <name evidence="1" type="ORF">CTRI78_v006077</name>
</gene>
<accession>A0A4R8RPI8</accession>
<reference evidence="1 2" key="1">
    <citation type="submission" date="2018-12" db="EMBL/GenBank/DDBJ databases">
        <title>Genome sequence and assembly of Colletotrichum trifolii.</title>
        <authorList>
            <person name="Gan P."/>
            <person name="Shirasu K."/>
        </authorList>
    </citation>
    <scope>NUCLEOTIDE SEQUENCE [LARGE SCALE GENOMIC DNA]</scope>
    <source>
        <strain evidence="1 2">543-2</strain>
    </source>
</reference>
<name>A0A4R8RPI8_COLTR</name>
<protein>
    <submittedName>
        <fullName evidence="1">Uncharacterized protein</fullName>
    </submittedName>
</protein>
<organism evidence="1 2">
    <name type="scientific">Colletotrichum trifolii</name>
    <dbReference type="NCBI Taxonomy" id="5466"/>
    <lineage>
        <taxon>Eukaryota</taxon>
        <taxon>Fungi</taxon>
        <taxon>Dikarya</taxon>
        <taxon>Ascomycota</taxon>
        <taxon>Pezizomycotina</taxon>
        <taxon>Sordariomycetes</taxon>
        <taxon>Hypocreomycetidae</taxon>
        <taxon>Glomerellales</taxon>
        <taxon>Glomerellaceae</taxon>
        <taxon>Colletotrichum</taxon>
        <taxon>Colletotrichum orbiculare species complex</taxon>
    </lineage>
</organism>
<sequence length="250" mass="28902">MRKLSYVEGHLLSIMAEQRSRVKLDKAPDHTLEDRPHGREDYTNVWSQHTAASSGPRQALSSLPLVTFSFYHQLPLPGLARTSTAERILYTDGTGKLSQTFGQRFLPRRSNKCRSVILVAEEDYDLPGQIKMEDFPDTDLSLEEHWYANGYDRVRLDYLSIDTQVIPTDTYMDRTIDWPRRRRNRVIAARIIVPAKCIGWTDFDMEWHSEWQSKCQIRVVHCSITIQQAWKAHDVRATSTLADHGQARTS</sequence>
<keyword evidence="2" id="KW-1185">Reference proteome</keyword>
<comment type="caution">
    <text evidence="1">The sequence shown here is derived from an EMBL/GenBank/DDBJ whole genome shotgun (WGS) entry which is preliminary data.</text>
</comment>
<dbReference type="EMBL" id="RYZW01000054">
    <property type="protein sequence ID" value="TDZ54731.1"/>
    <property type="molecule type" value="Genomic_DNA"/>
</dbReference>